<dbReference type="RefSeq" id="WP_307630684.1">
    <property type="nucleotide sequence ID" value="NZ_JAUSZS010000008.1"/>
</dbReference>
<gene>
    <name evidence="2" type="ORF">QFZ49_007414</name>
</gene>
<feature type="region of interest" description="Disordered" evidence="1">
    <location>
        <begin position="323"/>
        <end position="355"/>
    </location>
</feature>
<feature type="region of interest" description="Disordered" evidence="1">
    <location>
        <begin position="153"/>
        <end position="177"/>
    </location>
</feature>
<dbReference type="NCBIfam" id="NF041121">
    <property type="entry name" value="SAV_2336_NTERM"/>
    <property type="match status" value="1"/>
</dbReference>
<accession>A0ABU0RZN7</accession>
<evidence type="ECO:0000256" key="1">
    <source>
        <dbReference type="SAM" id="MobiDB-lite"/>
    </source>
</evidence>
<dbReference type="InterPro" id="IPR047738">
    <property type="entry name" value="SAV_2336-like_N"/>
</dbReference>
<reference evidence="2 3" key="1">
    <citation type="submission" date="2023-07" db="EMBL/GenBank/DDBJ databases">
        <title>Comparative genomics of wheat-associated soil bacteria to identify genetic determinants of phenazine resistance.</title>
        <authorList>
            <person name="Mouncey N."/>
        </authorList>
    </citation>
    <scope>NUCLEOTIDE SEQUENCE [LARGE SCALE GENOMIC DNA]</scope>
    <source>
        <strain evidence="2 3">W2I16</strain>
    </source>
</reference>
<organism evidence="2 3">
    <name type="scientific">Streptomyces turgidiscabies</name>
    <dbReference type="NCBI Taxonomy" id="85558"/>
    <lineage>
        <taxon>Bacteria</taxon>
        <taxon>Bacillati</taxon>
        <taxon>Actinomycetota</taxon>
        <taxon>Actinomycetes</taxon>
        <taxon>Kitasatosporales</taxon>
        <taxon>Streptomycetaceae</taxon>
        <taxon>Streptomyces</taxon>
    </lineage>
</organism>
<evidence type="ECO:0000313" key="2">
    <source>
        <dbReference type="EMBL" id="MDQ0937439.1"/>
    </source>
</evidence>
<feature type="compositionally biased region" description="Basic and acidic residues" evidence="1">
    <location>
        <begin position="87"/>
        <end position="100"/>
    </location>
</feature>
<protein>
    <submittedName>
        <fullName evidence="2">Uncharacterized protein</fullName>
    </submittedName>
</protein>
<name>A0ABU0RZN7_9ACTN</name>
<dbReference type="EMBL" id="JAUSZS010000008">
    <property type="protein sequence ID" value="MDQ0937439.1"/>
    <property type="molecule type" value="Genomic_DNA"/>
</dbReference>
<feature type="region of interest" description="Disordered" evidence="1">
    <location>
        <begin position="44"/>
        <end position="127"/>
    </location>
</feature>
<comment type="caution">
    <text evidence="2">The sequence shown here is derived from an EMBL/GenBank/DDBJ whole genome shotgun (WGS) entry which is preliminary data.</text>
</comment>
<feature type="compositionally biased region" description="Basic and acidic residues" evidence="1">
    <location>
        <begin position="338"/>
        <end position="349"/>
    </location>
</feature>
<sequence length="1097" mass="117747">MSEDAGPSDPLGALIRRLREAGAGPGATELADALWLAGRMADAETGAGSGAGSGPDTGAQDGTPSGEDCLSPDPADRPRPPQLLAVVRERQEPREREQRGQEQLGQRQRREQEAERAGRTEPAYDAPGAEILVPTASAFPDLLSLGHALRPFRDRQRLTGPPRPQSDDVLDESRTAQASAVGNCALPVFRADRRRRARMQLLVDDSPSMGAWERTLEELRLACEQSGAFRSVTVHRLRPYPDGGVSVLCRAGGSQWLAPADGLRDPSGRTVTLLLSDCSGPLWRHGAAQRLLHRRLGAGPLAVVQPLPARLWPQTLLATEPGTLRRTADPGGTLAFRPLRDPDPGREEALPVPVLPPTPAALGGWARLLSERHTGALTASVAMVGPEDGGTAPRPRPDRTPEQLVEDFRTAASPAARRLAGCLSAAPLAYPVMQLVQRALLPGTGPVELAEVLFSDLLVEVADEHEGSGPWYEFAPGVRDVLLRRLELDEARAVLEQCSRYLERVWGQRAQNFPAMVVAHLSGTAVRTEVRTDATEEPAGRPVPEPFADVPRRVLRRFQPREVDGAADFVINRSHSQSLALWLARSRLARYERQGGIRDLWDAVRLLRATPRTPATGALLAECLLGLWDIHRDHAVLREAEDTVRAAADPAGAPPAQAHLVLGKVLRARAATEPDDGTRTRVLAEAAESLECAYALVRSEPRPLLDVLLCVVEVVRARYRLLGDRRLLYGAQVRLDALLEGWPGEHPLPGSALLARGALLMELCANARERDSADEARALAVQAAADFESAAGLAERAGEAPGVVCRAWLELAAARAVVVGDEGADEVVAALTDALRTAGTGANTGELRLRALWRLAQARTARWTRTAEPAELDAADACFAQAQAQLGTDDPRRPELLAARGGALLSRAGHSGDVDVATDAVRVLRAALAQTPESDPWLPARRLLFGRALVRHHRAGGSLTDLHEAEWILARAAGGARTGQDARTEALAWLERGDALLALARPRNATTAYEDRAAESYRRAATAAEAAGDPLVCARALHRRGTVLERTAGPASALDAYRAAWANWQAAGDDQGLQARATLERMRALAARTAEEARGSA</sequence>
<evidence type="ECO:0000313" key="3">
    <source>
        <dbReference type="Proteomes" id="UP001223072"/>
    </source>
</evidence>
<proteinExistence type="predicted"/>
<feature type="compositionally biased region" description="Basic and acidic residues" evidence="1">
    <location>
        <begin position="108"/>
        <end position="119"/>
    </location>
</feature>
<dbReference type="Proteomes" id="UP001223072">
    <property type="component" value="Unassembled WGS sequence"/>
</dbReference>
<keyword evidence="3" id="KW-1185">Reference proteome</keyword>